<reference evidence="5" key="1">
    <citation type="submission" date="2018-12" db="EMBL/GenBank/DDBJ databases">
        <title>Bacillus chawlae sp. nov., Bacillus glennii sp. nov., and Bacillus saganii sp. nov. Isolated from the Vehicle Assembly Building at Kennedy Space Center where the Viking Spacecraft were Assembled.</title>
        <authorList>
            <person name="Seuylemezian A."/>
            <person name="Vaishampayan P."/>
        </authorList>
    </citation>
    <scope>NUCLEOTIDE SEQUENCE [LARGE SCALE GENOMIC DNA]</scope>
    <source>
        <strain evidence="5">DSM 13966</strain>
    </source>
</reference>
<feature type="domain" description="YhaN AAA" evidence="3">
    <location>
        <begin position="1"/>
        <end position="205"/>
    </location>
</feature>
<feature type="transmembrane region" description="Helical" evidence="2">
    <location>
        <begin position="498"/>
        <end position="517"/>
    </location>
</feature>
<name>A0A3R9FLN0_9BACI</name>
<dbReference type="PANTHER" id="PTHR41259:SF1">
    <property type="entry name" value="DOUBLE-STRAND BREAK REPAIR RAD50 ATPASE, PUTATIVE-RELATED"/>
    <property type="match status" value="1"/>
</dbReference>
<keyword evidence="2" id="KW-0472">Membrane</keyword>
<feature type="coiled-coil region" evidence="1">
    <location>
        <begin position="183"/>
        <end position="244"/>
    </location>
</feature>
<dbReference type="EMBL" id="RSFW01000002">
    <property type="protein sequence ID" value="RSD29272.1"/>
    <property type="molecule type" value="Genomic_DNA"/>
</dbReference>
<evidence type="ECO:0000313" key="5">
    <source>
        <dbReference type="Proteomes" id="UP000279911"/>
    </source>
</evidence>
<dbReference type="OrthoDB" id="9764467at2"/>
<keyword evidence="2" id="KW-1133">Transmembrane helix</keyword>
<dbReference type="AlphaFoldDB" id="A0A3R9FLN0"/>
<keyword evidence="1" id="KW-0175">Coiled coil</keyword>
<feature type="coiled-coil region" evidence="1">
    <location>
        <begin position="328"/>
        <end position="446"/>
    </location>
</feature>
<gene>
    <name evidence="4" type="ORF">EJA10_01055</name>
</gene>
<evidence type="ECO:0000256" key="2">
    <source>
        <dbReference type="SAM" id="Phobius"/>
    </source>
</evidence>
<feature type="coiled-coil region" evidence="1">
    <location>
        <begin position="577"/>
        <end position="611"/>
    </location>
</feature>
<organism evidence="4 5">
    <name type="scientific">Mesobacillus subterraneus</name>
    <dbReference type="NCBI Taxonomy" id="285983"/>
    <lineage>
        <taxon>Bacteria</taxon>
        <taxon>Bacillati</taxon>
        <taxon>Bacillota</taxon>
        <taxon>Bacilli</taxon>
        <taxon>Bacillales</taxon>
        <taxon>Bacillaceae</taxon>
        <taxon>Mesobacillus</taxon>
    </lineage>
</organism>
<comment type="caution">
    <text evidence="4">The sequence shown here is derived from an EMBL/GenBank/DDBJ whole genome shotgun (WGS) entry which is preliminary data.</text>
</comment>
<dbReference type="Proteomes" id="UP000279911">
    <property type="component" value="Unassembled WGS sequence"/>
</dbReference>
<feature type="coiled-coil region" evidence="1">
    <location>
        <begin position="787"/>
        <end position="814"/>
    </location>
</feature>
<accession>A0A3R9FLN0</accession>
<proteinExistence type="predicted"/>
<dbReference type="Pfam" id="PF13514">
    <property type="entry name" value="AAA_27"/>
    <property type="match status" value="1"/>
</dbReference>
<protein>
    <recommendedName>
        <fullName evidence="3">YhaN AAA domain-containing protein</fullName>
    </recommendedName>
</protein>
<evidence type="ECO:0000256" key="1">
    <source>
        <dbReference type="SAM" id="Coils"/>
    </source>
</evidence>
<sequence>MKLIELHIYGYGKLEDRVIESLDQLQVFYGENEAGKSTIMSFIHSILFGFPAKQSAELRYQPKHHSKYGGKIKASFENKGIAVIERVKGRAAGDVTVSLEDGTIGGEELLKELLKGIDKSIFQAIFSFNVHGLQNIQNIKGEDLGRYLFSAGTLGTDKLFTIEGTLLKEMEQRFKPSGKKPVLNEKLKELKEVQSSLKIAEQQNERYSELVREKGNLLAKIAQLESELKELEQKESKLREYKRNEPFVIETAALERKLSEMGQVNFPLDGLNRFEKLDHHMNQIKAKKMRLQDKQLEIREVADNTRPDPELLEREAEIEARLESIPLYNQLKQEQRVLEIKLEEMTEEISQINDHLHVDFNESTIQEVNTSIFIKEQAEAIQHSEQRMAEKKLELEADFEEEKTTLADLEDRAVAAKKDLLSANEREKLKMELEVLENKEQIVSELNYVRDQIQFHKTSRENEKTRRESQKKKGLSQLILFGGIFLLVMVWGMANNQWVLAGIGIVGLVFLAATHLMQNKEHPQGEKDEVLTNLLVRERTLAEALNSQPSGNLFSIKSLLAKDEEAGQRHREILVKLEQQQVRFEKVLLQFEKWEAENAELKKMKADLMADLGLGEKTGPIKILDAFLLIEKQKQNFRERNRTKDRLKASTSTILQIEENLRILAERFLKNANLEPVETAALLKTLLRDAIDKKAKHRELAIKLEEIDEEYESLLKEEQLISEDISGLLTQAGAQDEEEFRHKAGNDEQFKGLNSRLEDLLYQLEAGGITDSDREAIITGAPLEELLSETKEAIKQCKKEHSNLIDRIADVKHKMKVLEEGGLYSELLHKYKQLQHEFAEDAREWASYAVARDLLSRTIDRYKDERLPRMLAKAESFLALLTDGNYGRIIPQAEGSGFLIERKDHVLFEANELSQATAEQVYVSIRLALAAVHFERYPFPIIIDDSFVNFDHNRTARIIGLLREMSAHHQIFFFTCHRHLLQHFREGEVMNLEQSSTNVV</sequence>
<dbReference type="Gene3D" id="3.40.50.300">
    <property type="entry name" value="P-loop containing nucleotide triphosphate hydrolases"/>
    <property type="match status" value="2"/>
</dbReference>
<feature type="transmembrane region" description="Helical" evidence="2">
    <location>
        <begin position="474"/>
        <end position="492"/>
    </location>
</feature>
<dbReference type="PANTHER" id="PTHR41259">
    <property type="entry name" value="DOUBLE-STRAND BREAK REPAIR RAD50 ATPASE, PUTATIVE-RELATED"/>
    <property type="match status" value="1"/>
</dbReference>
<evidence type="ECO:0000259" key="3">
    <source>
        <dbReference type="Pfam" id="PF13514"/>
    </source>
</evidence>
<feature type="coiled-coil region" evidence="1">
    <location>
        <begin position="274"/>
        <end position="304"/>
    </location>
</feature>
<feature type="coiled-coil region" evidence="1">
    <location>
        <begin position="697"/>
        <end position="724"/>
    </location>
</feature>
<dbReference type="InterPro" id="IPR027417">
    <property type="entry name" value="P-loop_NTPase"/>
</dbReference>
<evidence type="ECO:0000313" key="4">
    <source>
        <dbReference type="EMBL" id="RSD29272.1"/>
    </source>
</evidence>
<dbReference type="RefSeq" id="WP_125478143.1">
    <property type="nucleotide sequence ID" value="NZ_RSFW01000002.1"/>
</dbReference>
<dbReference type="InterPro" id="IPR038734">
    <property type="entry name" value="YhaN_AAA"/>
</dbReference>
<keyword evidence="2" id="KW-0812">Transmembrane</keyword>
<dbReference type="SUPFAM" id="SSF52540">
    <property type="entry name" value="P-loop containing nucleoside triphosphate hydrolases"/>
    <property type="match status" value="1"/>
</dbReference>